<protein>
    <submittedName>
        <fullName evidence="1">Uncharacterized protein</fullName>
    </submittedName>
</protein>
<organism evidence="1 2">
    <name type="scientific">Adineta steineri</name>
    <dbReference type="NCBI Taxonomy" id="433720"/>
    <lineage>
        <taxon>Eukaryota</taxon>
        <taxon>Metazoa</taxon>
        <taxon>Spiralia</taxon>
        <taxon>Gnathifera</taxon>
        <taxon>Rotifera</taxon>
        <taxon>Eurotatoria</taxon>
        <taxon>Bdelloidea</taxon>
        <taxon>Adinetida</taxon>
        <taxon>Adinetidae</taxon>
        <taxon>Adineta</taxon>
    </lineage>
</organism>
<accession>A0A814IEJ6</accession>
<evidence type="ECO:0000313" key="1">
    <source>
        <dbReference type="EMBL" id="CAF1022488.1"/>
    </source>
</evidence>
<dbReference type="Proteomes" id="UP000663845">
    <property type="component" value="Unassembled WGS sequence"/>
</dbReference>
<gene>
    <name evidence="1" type="ORF">JYZ213_LOCUS17145</name>
</gene>
<name>A0A814IEJ6_9BILA</name>
<reference evidence="1" key="1">
    <citation type="submission" date="2021-02" db="EMBL/GenBank/DDBJ databases">
        <authorList>
            <person name="Nowell W R."/>
        </authorList>
    </citation>
    <scope>NUCLEOTIDE SEQUENCE</scope>
</reference>
<proteinExistence type="predicted"/>
<dbReference type="AlphaFoldDB" id="A0A814IEJ6"/>
<comment type="caution">
    <text evidence="1">The sequence shown here is derived from an EMBL/GenBank/DDBJ whole genome shotgun (WGS) entry which is preliminary data.</text>
</comment>
<evidence type="ECO:0000313" key="2">
    <source>
        <dbReference type="Proteomes" id="UP000663845"/>
    </source>
</evidence>
<sequence>MLLSSKTLYRSHKRTWKSEPASSLDISVSTSNIPINSNSTNHPPCNINNISSSLSHMVEPYTPSAGWGVYGDQQTWANLHLR</sequence>
<dbReference type="EMBL" id="CAJNOG010000158">
    <property type="protein sequence ID" value="CAF1022488.1"/>
    <property type="molecule type" value="Genomic_DNA"/>
</dbReference>